<sequence length="637" mass="73153">SLSSSEINPPFLPSALIWFNFILKLSRKARILLLLPLFGLIWLYSNHSRLGHPNIWNSIFNFKPFSKSYEIPKVSRNVQSQLEKLVQFLDHQSLTQELQTDNLVSDTEIPLVTALPVSKSFNSQSSTPQQPQCPGHFPSPCSFLLIGFIGEQETKAQIHLHQLGLLALALNRILVLPQVKNSRMGSCLDYPFDLYYDHRSLKRLVTPIVTHDEFIKWSNSLITSPSARIVSIVEHKLAPSFPIEGAVSYNTSIPEDVLPTKPDRKFCLSNGLKNLNKKSKLTLNFKSFAPLTIVAPHQWYRKTQSKNFVANMIINSTRQSNLPSSTDNSNDNKLQLINPDVLVLNYELRYPFLDPLNPESQRLLSIEKPKNMPKITHISPSKFNLLPFRHFEYTPIWVTLADIIFNQLPPMVAIHWRQETLSIKNLRVCANSLINILDSLKNSYPSLQVVYLSTDYPIEAIHHPQNLENHQIAHSGTFSKSLSHEHHLIMKELLEKKFKLKWMTFDRAIDQLKVSKELIEKLSKLPNMIELSQALKSTPARFLTLEKQQEFLRSSLRKLDHGLVGILEKMLLIRSNAFMTGVPNECSKSSSFTKQVISSRQFILDQKGQMNQDYSDFRVESLEKRKSKILNLVEYWN</sequence>
<feature type="non-terminal residue" evidence="1">
    <location>
        <position position="1"/>
    </location>
</feature>
<proteinExistence type="predicted"/>
<gene>
    <name evidence="1" type="ORF">O181_099803</name>
</gene>
<reference evidence="1" key="1">
    <citation type="submission" date="2021-03" db="EMBL/GenBank/DDBJ databases">
        <title>Draft genome sequence of rust myrtle Austropuccinia psidii MF-1, a brazilian biotype.</title>
        <authorList>
            <person name="Quecine M.C."/>
            <person name="Pachon D.M.R."/>
            <person name="Bonatelli M.L."/>
            <person name="Correr F.H."/>
            <person name="Franceschini L.M."/>
            <person name="Leite T.F."/>
            <person name="Margarido G.R.A."/>
            <person name="Almeida C.A."/>
            <person name="Ferrarezi J.A."/>
            <person name="Labate C.A."/>
        </authorList>
    </citation>
    <scope>NUCLEOTIDE SEQUENCE</scope>
    <source>
        <strain evidence="1">MF-1</strain>
    </source>
</reference>
<dbReference type="Gene3D" id="3.40.50.11350">
    <property type="match status" value="1"/>
</dbReference>
<accession>A0A9Q3PFH5</accession>
<dbReference type="AlphaFoldDB" id="A0A9Q3PFH5"/>
<protein>
    <submittedName>
        <fullName evidence="1">Uncharacterized protein</fullName>
    </submittedName>
</protein>
<dbReference type="EMBL" id="AVOT02069079">
    <property type="protein sequence ID" value="MBW0560088.1"/>
    <property type="molecule type" value="Genomic_DNA"/>
</dbReference>
<evidence type="ECO:0000313" key="1">
    <source>
        <dbReference type="EMBL" id="MBW0560088.1"/>
    </source>
</evidence>
<evidence type="ECO:0000313" key="2">
    <source>
        <dbReference type="Proteomes" id="UP000765509"/>
    </source>
</evidence>
<dbReference type="Proteomes" id="UP000765509">
    <property type="component" value="Unassembled WGS sequence"/>
</dbReference>
<keyword evidence="2" id="KW-1185">Reference proteome</keyword>
<organism evidence="1 2">
    <name type="scientific">Austropuccinia psidii MF-1</name>
    <dbReference type="NCBI Taxonomy" id="1389203"/>
    <lineage>
        <taxon>Eukaryota</taxon>
        <taxon>Fungi</taxon>
        <taxon>Dikarya</taxon>
        <taxon>Basidiomycota</taxon>
        <taxon>Pucciniomycotina</taxon>
        <taxon>Pucciniomycetes</taxon>
        <taxon>Pucciniales</taxon>
        <taxon>Sphaerophragmiaceae</taxon>
        <taxon>Austropuccinia</taxon>
    </lineage>
</organism>
<dbReference type="OrthoDB" id="2507346at2759"/>
<name>A0A9Q3PFH5_9BASI</name>
<comment type="caution">
    <text evidence="1">The sequence shown here is derived from an EMBL/GenBank/DDBJ whole genome shotgun (WGS) entry which is preliminary data.</text>
</comment>